<proteinExistence type="predicted"/>
<comment type="caution">
    <text evidence="1">The sequence shown here is derived from an EMBL/GenBank/DDBJ whole genome shotgun (WGS) entry which is preliminary data.</text>
</comment>
<evidence type="ECO:0000313" key="1">
    <source>
        <dbReference type="EMBL" id="KAJ9113645.1"/>
    </source>
</evidence>
<gene>
    <name evidence="1" type="ORF">QFC22_005953</name>
</gene>
<accession>A0ACC2WQS7</accession>
<dbReference type="Proteomes" id="UP001243375">
    <property type="component" value="Unassembled WGS sequence"/>
</dbReference>
<sequence length="631" mass="69946">MTDGSTEEFDELCFQFGIELDEDTTSTVDALKKKGGKEWERIVAEGGEASEAQLKIEIPANRYDLLCLEGLSRGLRMFLGLSQPPIYHTSPQTSATVECTIEPSVSSIRPLFASAILRLKEPFTENAYKSFIDLQDKLHMNLCRQRKLVAIGTHDLDTIQAPFRYMAKDPKEIKFAPLNKDQEYTAEQLMTLYEATKYLPIIRDSPVYPIIYDANDQVLSMPPIINSQRSKITMQTRNIFIDVTATDQTKIDIVVNIIVAMFSEYCKVPFEVEPVKINYPDGTSRLSPDMTPRATTASVSYINAALGLHLSPTEICTYLTRMSLHATPSPSTPEETLDVQIPPTRPDILHECDIMEDVGIAYGFNNLPKGLPPTNTVAKPLPLNKLGDILRRECASAGWVEVLPLILCSHAENFAYLNRKDGAPGSGAAIKLLNPATQEFQIVRTSLVPGLLKTLRENKALPLPLRIFECSDIAVQDSREERMSRNYRHLGAAVMDKRGGFEVVHGLLDRLMHILEVPFIGALKPEEREKAEHGYYIQETQDEMYFPGRAATIHYRPRPSADTTSTPQSTAGSALETVAQALKNALPSTAATASNGDLQIGSLGILHPAVLDNFALVNPCSVLEINVEPFL</sequence>
<dbReference type="EMBL" id="JASBWU010000021">
    <property type="protein sequence ID" value="KAJ9113645.1"/>
    <property type="molecule type" value="Genomic_DNA"/>
</dbReference>
<keyword evidence="2" id="KW-1185">Reference proteome</keyword>
<evidence type="ECO:0000313" key="2">
    <source>
        <dbReference type="Proteomes" id="UP001243375"/>
    </source>
</evidence>
<reference evidence="1" key="1">
    <citation type="submission" date="2023-04" db="EMBL/GenBank/DDBJ databases">
        <title>Draft Genome sequencing of Naganishia species isolated from polar environments using Oxford Nanopore Technology.</title>
        <authorList>
            <person name="Leo P."/>
            <person name="Venkateswaran K."/>
        </authorList>
    </citation>
    <scope>NUCLEOTIDE SEQUENCE</scope>
    <source>
        <strain evidence="1">MNA-CCFEE 5425</strain>
    </source>
</reference>
<protein>
    <submittedName>
        <fullName evidence="1">Uncharacterized protein</fullName>
    </submittedName>
</protein>
<name>A0ACC2WQS7_9TREE</name>
<organism evidence="1 2">
    <name type="scientific">Naganishia vaughanmartiniae</name>
    <dbReference type="NCBI Taxonomy" id="1424756"/>
    <lineage>
        <taxon>Eukaryota</taxon>
        <taxon>Fungi</taxon>
        <taxon>Dikarya</taxon>
        <taxon>Basidiomycota</taxon>
        <taxon>Agaricomycotina</taxon>
        <taxon>Tremellomycetes</taxon>
        <taxon>Filobasidiales</taxon>
        <taxon>Filobasidiaceae</taxon>
        <taxon>Naganishia</taxon>
    </lineage>
</organism>